<sequence length="243" mass="28027">MEFGTKVAVIIETRVSGNLVPVMLHFMHVLGPGWKMVLYTLESEWILPASTPFRHAVDSRRILIRWLPRNTSFASHHSVSVFLTRPWLWEQLHTADRILMFQRDSILCTNAPQTVDDFLQYDFVGAPIGARHGHGYNGGLSVRNPKLMLSIVTNESLSFDEDAKSGRNQLMFEDQWFYTQMTALGVDRVNLPSPDVARTFAVETIDYDNPLGYHQPDRWQEKNLERIKDWCPEVGMLIAPRYH</sequence>
<dbReference type="AlphaFoldDB" id="A0AAN6N867"/>
<feature type="domain" description="DUF5672" evidence="1">
    <location>
        <begin position="64"/>
        <end position="214"/>
    </location>
</feature>
<dbReference type="EMBL" id="MU853790">
    <property type="protein sequence ID" value="KAK3940915.1"/>
    <property type="molecule type" value="Genomic_DNA"/>
</dbReference>
<reference evidence="3" key="1">
    <citation type="journal article" date="2023" name="Mol. Phylogenet. Evol.">
        <title>Genome-scale phylogeny and comparative genomics of the fungal order Sordariales.</title>
        <authorList>
            <person name="Hensen N."/>
            <person name="Bonometti L."/>
            <person name="Westerberg I."/>
            <person name="Brannstrom I.O."/>
            <person name="Guillou S."/>
            <person name="Cros-Aarteil S."/>
            <person name="Calhoun S."/>
            <person name="Haridas S."/>
            <person name="Kuo A."/>
            <person name="Mondo S."/>
            <person name="Pangilinan J."/>
            <person name="Riley R."/>
            <person name="LaButti K."/>
            <person name="Andreopoulos B."/>
            <person name="Lipzen A."/>
            <person name="Chen C."/>
            <person name="Yan M."/>
            <person name="Daum C."/>
            <person name="Ng V."/>
            <person name="Clum A."/>
            <person name="Steindorff A."/>
            <person name="Ohm R.A."/>
            <person name="Martin F."/>
            <person name="Silar P."/>
            <person name="Natvig D.O."/>
            <person name="Lalanne C."/>
            <person name="Gautier V."/>
            <person name="Ament-Velasquez S.L."/>
            <person name="Kruys A."/>
            <person name="Hutchinson M.I."/>
            <person name="Powell A.J."/>
            <person name="Barry K."/>
            <person name="Miller A.N."/>
            <person name="Grigoriev I.V."/>
            <person name="Debuchy R."/>
            <person name="Gladieux P."/>
            <person name="Hiltunen Thoren M."/>
            <person name="Johannesson H."/>
        </authorList>
    </citation>
    <scope>NUCLEOTIDE SEQUENCE [LARGE SCALE GENOMIC DNA]</scope>
    <source>
        <strain evidence="3">CBS 340.73</strain>
    </source>
</reference>
<gene>
    <name evidence="2" type="ORF">QBC46DRAFT_259899</name>
</gene>
<organism evidence="2 3">
    <name type="scientific">Diplogelasinospora grovesii</name>
    <dbReference type="NCBI Taxonomy" id="303347"/>
    <lineage>
        <taxon>Eukaryota</taxon>
        <taxon>Fungi</taxon>
        <taxon>Dikarya</taxon>
        <taxon>Ascomycota</taxon>
        <taxon>Pezizomycotina</taxon>
        <taxon>Sordariomycetes</taxon>
        <taxon>Sordariomycetidae</taxon>
        <taxon>Sordariales</taxon>
        <taxon>Diplogelasinosporaceae</taxon>
        <taxon>Diplogelasinospora</taxon>
    </lineage>
</organism>
<evidence type="ECO:0000313" key="2">
    <source>
        <dbReference type="EMBL" id="KAK3940915.1"/>
    </source>
</evidence>
<comment type="caution">
    <text evidence="2">The sequence shown here is derived from an EMBL/GenBank/DDBJ whole genome shotgun (WGS) entry which is preliminary data.</text>
</comment>
<accession>A0AAN6N867</accession>
<name>A0AAN6N867_9PEZI</name>
<proteinExistence type="predicted"/>
<dbReference type="Pfam" id="PF18922">
    <property type="entry name" value="DUF5672"/>
    <property type="match status" value="1"/>
</dbReference>
<protein>
    <recommendedName>
        <fullName evidence="1">DUF5672 domain-containing protein</fullName>
    </recommendedName>
</protein>
<keyword evidence="3" id="KW-1185">Reference proteome</keyword>
<evidence type="ECO:0000259" key="1">
    <source>
        <dbReference type="Pfam" id="PF18922"/>
    </source>
</evidence>
<dbReference type="Proteomes" id="UP001303473">
    <property type="component" value="Unassembled WGS sequence"/>
</dbReference>
<dbReference type="InterPro" id="IPR043729">
    <property type="entry name" value="DUF5672"/>
</dbReference>
<evidence type="ECO:0000313" key="3">
    <source>
        <dbReference type="Proteomes" id="UP001303473"/>
    </source>
</evidence>